<accession>A0A8T4L889</accession>
<comment type="caution">
    <text evidence="1">The sequence shown here is derived from an EMBL/GenBank/DDBJ whole genome shotgun (WGS) entry which is preliminary data.</text>
</comment>
<reference evidence="1" key="2">
    <citation type="submission" date="2021-05" db="EMBL/GenBank/DDBJ databases">
        <title>Protein family content uncovers lineage relationships and bacterial pathway maintenance mechanisms in DPANN archaea.</title>
        <authorList>
            <person name="Castelle C.J."/>
            <person name="Meheust R."/>
            <person name="Jaffe A.L."/>
            <person name="Seitz K."/>
            <person name="Gong X."/>
            <person name="Baker B.J."/>
            <person name="Banfield J.F."/>
        </authorList>
    </citation>
    <scope>NUCLEOTIDE SEQUENCE</scope>
    <source>
        <strain evidence="1">RIFCSPHIGHO2_01_FULL_GW2011_AR10_43_9</strain>
    </source>
</reference>
<proteinExistence type="predicted"/>
<sequence length="95" mass="11143">MAGNIKAVNYFNSLKRVEIVHCLNGTMEWAVGSTKYIYKVFVVRADMGDKVKLNEDIREHDGFRWVEEKKAEAMLTHEDNKKHFRKALEWLNENG</sequence>
<protein>
    <recommendedName>
        <fullName evidence="3">Nudix hydrolase domain-containing protein</fullName>
    </recommendedName>
</protein>
<dbReference type="AlphaFoldDB" id="A0A8T4L889"/>
<evidence type="ECO:0008006" key="3">
    <source>
        <dbReference type="Google" id="ProtNLM"/>
    </source>
</evidence>
<evidence type="ECO:0000313" key="1">
    <source>
        <dbReference type="EMBL" id="MBS3059785.1"/>
    </source>
</evidence>
<organism evidence="1 2">
    <name type="scientific">Candidatus Iainarchaeum sp</name>
    <dbReference type="NCBI Taxonomy" id="3101447"/>
    <lineage>
        <taxon>Archaea</taxon>
        <taxon>Candidatus Iainarchaeota</taxon>
        <taxon>Candidatus Iainarchaeia</taxon>
        <taxon>Candidatus Iainarchaeales</taxon>
        <taxon>Candidatus Iainarchaeaceae</taxon>
        <taxon>Candidatus Iainarchaeum</taxon>
    </lineage>
</organism>
<evidence type="ECO:0000313" key="2">
    <source>
        <dbReference type="Proteomes" id="UP000683213"/>
    </source>
</evidence>
<dbReference type="EMBL" id="JAGVWF010000078">
    <property type="protein sequence ID" value="MBS3059785.1"/>
    <property type="molecule type" value="Genomic_DNA"/>
</dbReference>
<gene>
    <name evidence="1" type="ORF">J4224_05180</name>
</gene>
<dbReference type="InterPro" id="IPR015797">
    <property type="entry name" value="NUDIX_hydrolase-like_dom_sf"/>
</dbReference>
<reference evidence="1" key="1">
    <citation type="submission" date="2021-03" db="EMBL/GenBank/DDBJ databases">
        <authorList>
            <person name="Jaffe A."/>
        </authorList>
    </citation>
    <scope>NUCLEOTIDE SEQUENCE</scope>
    <source>
        <strain evidence="1">RIFCSPHIGHO2_01_FULL_GW2011_AR10_43_9</strain>
    </source>
</reference>
<dbReference type="Gene3D" id="3.90.79.10">
    <property type="entry name" value="Nucleoside Triphosphate Pyrophosphohydrolase"/>
    <property type="match status" value="1"/>
</dbReference>
<dbReference type="SUPFAM" id="SSF55811">
    <property type="entry name" value="Nudix"/>
    <property type="match status" value="1"/>
</dbReference>
<dbReference type="Proteomes" id="UP000683213">
    <property type="component" value="Unassembled WGS sequence"/>
</dbReference>
<name>A0A8T4L889_9ARCH</name>